<accession>A0A8T0HVJ9</accession>
<dbReference type="PANTHER" id="PTHR45703:SF32">
    <property type="entry name" value="DYNEINS HEAVY CHAIN"/>
    <property type="match status" value="1"/>
</dbReference>
<sequence length="109" mass="12966">MPKKRNEEDCNKPPQNLGELTQTAQLWRTICDECTQTETRFGPLHEKYRILNKFEVPLHEEEVFLLERLPNAWEEFKIMLAEVELKLENAKNNFRDTLEEMVGDFVVEV</sequence>
<dbReference type="InterPro" id="IPR026983">
    <property type="entry name" value="DHC"/>
</dbReference>
<evidence type="ECO:0000313" key="4">
    <source>
        <dbReference type="Proteomes" id="UP000822688"/>
    </source>
</evidence>
<dbReference type="InterPro" id="IPR056759">
    <property type="entry name" value="DYH2-5-8_CC"/>
</dbReference>
<feature type="domain" description="Dynein axonemal heavy chain 2/5/8 coiled-coil" evidence="2">
    <location>
        <begin position="4"/>
        <end position="99"/>
    </location>
</feature>
<feature type="coiled-coil region" evidence="1">
    <location>
        <begin position="73"/>
        <end position="100"/>
    </location>
</feature>
<keyword evidence="1" id="KW-0175">Coiled coil</keyword>
<name>A0A8T0HVJ9_CERPU</name>
<proteinExistence type="predicted"/>
<dbReference type="EMBL" id="CM026426">
    <property type="protein sequence ID" value="KAG0575090.1"/>
    <property type="molecule type" value="Genomic_DNA"/>
</dbReference>
<dbReference type="Pfam" id="PF25007">
    <property type="entry name" value="DYH2-5-8_CC"/>
    <property type="match status" value="1"/>
</dbReference>
<evidence type="ECO:0000313" key="3">
    <source>
        <dbReference type="EMBL" id="KAG0575090.1"/>
    </source>
</evidence>
<dbReference type="GO" id="GO:0030286">
    <property type="term" value="C:dynein complex"/>
    <property type="evidence" value="ECO:0007669"/>
    <property type="project" value="InterPro"/>
</dbReference>
<protein>
    <recommendedName>
        <fullName evidence="2">Dynein axonemal heavy chain 2/5/8 coiled-coil domain-containing protein</fullName>
    </recommendedName>
</protein>
<gene>
    <name evidence="3" type="ORF">KC19_VG317400</name>
</gene>
<dbReference type="GO" id="GO:0045505">
    <property type="term" value="F:dynein intermediate chain binding"/>
    <property type="evidence" value="ECO:0007669"/>
    <property type="project" value="InterPro"/>
</dbReference>
<dbReference type="AlphaFoldDB" id="A0A8T0HVJ9"/>
<organism evidence="3 4">
    <name type="scientific">Ceratodon purpureus</name>
    <name type="common">Fire moss</name>
    <name type="synonym">Dicranum purpureum</name>
    <dbReference type="NCBI Taxonomy" id="3225"/>
    <lineage>
        <taxon>Eukaryota</taxon>
        <taxon>Viridiplantae</taxon>
        <taxon>Streptophyta</taxon>
        <taxon>Embryophyta</taxon>
        <taxon>Bryophyta</taxon>
        <taxon>Bryophytina</taxon>
        <taxon>Bryopsida</taxon>
        <taxon>Dicranidae</taxon>
        <taxon>Pseudoditrichales</taxon>
        <taxon>Ditrichaceae</taxon>
        <taxon>Ceratodon</taxon>
    </lineage>
</organism>
<comment type="caution">
    <text evidence="3">The sequence shown here is derived from an EMBL/GenBank/DDBJ whole genome shotgun (WGS) entry which is preliminary data.</text>
</comment>
<evidence type="ECO:0000256" key="1">
    <source>
        <dbReference type="SAM" id="Coils"/>
    </source>
</evidence>
<keyword evidence="4" id="KW-1185">Reference proteome</keyword>
<dbReference type="Proteomes" id="UP000822688">
    <property type="component" value="Chromosome V"/>
</dbReference>
<evidence type="ECO:0000259" key="2">
    <source>
        <dbReference type="Pfam" id="PF25007"/>
    </source>
</evidence>
<dbReference type="PANTHER" id="PTHR45703">
    <property type="entry name" value="DYNEIN HEAVY CHAIN"/>
    <property type="match status" value="1"/>
</dbReference>
<dbReference type="GO" id="GO:0051959">
    <property type="term" value="F:dynein light intermediate chain binding"/>
    <property type="evidence" value="ECO:0007669"/>
    <property type="project" value="InterPro"/>
</dbReference>
<dbReference type="GO" id="GO:0007018">
    <property type="term" value="P:microtubule-based movement"/>
    <property type="evidence" value="ECO:0007669"/>
    <property type="project" value="InterPro"/>
</dbReference>
<reference evidence="3" key="1">
    <citation type="submission" date="2020-06" db="EMBL/GenBank/DDBJ databases">
        <title>WGS assembly of Ceratodon purpureus strain R40.</title>
        <authorList>
            <person name="Carey S.B."/>
            <person name="Jenkins J."/>
            <person name="Shu S."/>
            <person name="Lovell J.T."/>
            <person name="Sreedasyam A."/>
            <person name="Maumus F."/>
            <person name="Tiley G.P."/>
            <person name="Fernandez-Pozo N."/>
            <person name="Barry K."/>
            <person name="Chen C."/>
            <person name="Wang M."/>
            <person name="Lipzen A."/>
            <person name="Daum C."/>
            <person name="Saski C.A."/>
            <person name="Payton A.C."/>
            <person name="Mcbreen J.C."/>
            <person name="Conrad R.E."/>
            <person name="Kollar L.M."/>
            <person name="Olsson S."/>
            <person name="Huttunen S."/>
            <person name="Landis J.B."/>
            <person name="Wickett N.J."/>
            <person name="Johnson M.G."/>
            <person name="Rensing S.A."/>
            <person name="Grimwood J."/>
            <person name="Schmutz J."/>
            <person name="Mcdaniel S.F."/>
        </authorList>
    </citation>
    <scope>NUCLEOTIDE SEQUENCE</scope>
    <source>
        <strain evidence="3">R40</strain>
    </source>
</reference>